<organism evidence="1 2">
    <name type="scientific">Rhododendron molle</name>
    <name type="common">Chinese azalea</name>
    <name type="synonym">Azalea mollis</name>
    <dbReference type="NCBI Taxonomy" id="49168"/>
    <lineage>
        <taxon>Eukaryota</taxon>
        <taxon>Viridiplantae</taxon>
        <taxon>Streptophyta</taxon>
        <taxon>Embryophyta</taxon>
        <taxon>Tracheophyta</taxon>
        <taxon>Spermatophyta</taxon>
        <taxon>Magnoliopsida</taxon>
        <taxon>eudicotyledons</taxon>
        <taxon>Gunneridae</taxon>
        <taxon>Pentapetalae</taxon>
        <taxon>asterids</taxon>
        <taxon>Ericales</taxon>
        <taxon>Ericaceae</taxon>
        <taxon>Ericoideae</taxon>
        <taxon>Rhodoreae</taxon>
        <taxon>Rhododendron</taxon>
    </lineage>
</organism>
<name>A0ACC0QBI9_RHOML</name>
<proteinExistence type="predicted"/>
<protein>
    <submittedName>
        <fullName evidence="1">Uncharacterized protein</fullName>
    </submittedName>
</protein>
<dbReference type="EMBL" id="CM046388">
    <property type="protein sequence ID" value="KAI8574644.1"/>
    <property type="molecule type" value="Genomic_DNA"/>
</dbReference>
<evidence type="ECO:0000313" key="1">
    <source>
        <dbReference type="EMBL" id="KAI8574644.1"/>
    </source>
</evidence>
<sequence length="480" mass="52807">MSDNVSSIGPSSIQKGGTLCTLEHQSAEIRYNKYEEPGDSSQANALSFVDQYLSFNKVNLSEEVAPKKTRQKSPPVLCAKGPQILARRTILGTTFGISGTFEWDANDIDGGEGDPLKDTKNSILNGEGPEATSVTRCPSDTNLYVQNQMKQRDQYKEKFKGEMIDADPSNSSLIVLNSEEVGDVLEASGMKFVKEMDDQLNAEASEQQLEAGGLGRDVPDTFDVGFDTQMAAEAMEALFYAPPPNSNVHSTPQDPENMVEDSSKCSTGKCTNSGVTARELKPKNKPSKKLSGKIIHSFRKDKRSREELDPELPEVNKVKRGKSLGESPPNAGNPSNVENHSCRSSFKLIERRKEEKVTERDNINKVDNNLVSSTSVERKMFSALAHQNRSWSLVHPLEEAKNPTKSSEQRMSDVMEAGVLKKRKMNGQNADTFQVSSLGGKQPKIGLRTSKKAKDVEVSKHAEDELDVGGHLTSNEWGYC</sequence>
<dbReference type="Proteomes" id="UP001062846">
    <property type="component" value="Chromosome 1"/>
</dbReference>
<reference evidence="1" key="1">
    <citation type="submission" date="2022-02" db="EMBL/GenBank/DDBJ databases">
        <title>Plant Genome Project.</title>
        <authorList>
            <person name="Zhang R.-G."/>
        </authorList>
    </citation>
    <scope>NUCLEOTIDE SEQUENCE</scope>
    <source>
        <strain evidence="1">AT1</strain>
    </source>
</reference>
<comment type="caution">
    <text evidence="1">The sequence shown here is derived from an EMBL/GenBank/DDBJ whole genome shotgun (WGS) entry which is preliminary data.</text>
</comment>
<accession>A0ACC0QBI9</accession>
<keyword evidence="2" id="KW-1185">Reference proteome</keyword>
<gene>
    <name evidence="1" type="ORF">RHMOL_Rhmol01G0370000</name>
</gene>
<evidence type="ECO:0000313" key="2">
    <source>
        <dbReference type="Proteomes" id="UP001062846"/>
    </source>
</evidence>